<keyword evidence="8 9" id="KW-0472">Membrane</keyword>
<protein>
    <recommendedName>
        <fullName evidence="10">Cation-transporting P-type ATPase N-terminal domain-containing protein</fullName>
    </recommendedName>
</protein>
<evidence type="ECO:0000313" key="14">
    <source>
        <dbReference type="Proteomes" id="UP000663877"/>
    </source>
</evidence>
<feature type="transmembrane region" description="Helical" evidence="9">
    <location>
        <begin position="100"/>
        <end position="119"/>
    </location>
</feature>
<keyword evidence="4" id="KW-0547">Nucleotide-binding</keyword>
<feature type="transmembrane region" description="Helical" evidence="9">
    <location>
        <begin position="975"/>
        <end position="997"/>
    </location>
</feature>
<dbReference type="Proteomes" id="UP000663877">
    <property type="component" value="Unassembled WGS sequence"/>
</dbReference>
<evidence type="ECO:0000256" key="6">
    <source>
        <dbReference type="ARBA" id="ARBA00022967"/>
    </source>
</evidence>
<dbReference type="InterPro" id="IPR004014">
    <property type="entry name" value="ATPase_P-typ_cation-transptr_N"/>
</dbReference>
<evidence type="ECO:0000256" key="4">
    <source>
        <dbReference type="ARBA" id="ARBA00022741"/>
    </source>
</evidence>
<dbReference type="GO" id="GO:1990573">
    <property type="term" value="P:potassium ion import across plasma membrane"/>
    <property type="evidence" value="ECO:0007669"/>
    <property type="project" value="TreeGrafter"/>
</dbReference>
<dbReference type="AlphaFoldDB" id="A0A814SQR9"/>
<dbReference type="SUPFAM" id="SSF81665">
    <property type="entry name" value="Calcium ATPase, transmembrane domain M"/>
    <property type="match status" value="1"/>
</dbReference>
<feature type="transmembrane region" description="Helical" evidence="9">
    <location>
        <begin position="1076"/>
        <end position="1101"/>
    </location>
</feature>
<dbReference type="InterPro" id="IPR023299">
    <property type="entry name" value="ATPase_P-typ_cyto_dom_N"/>
</dbReference>
<dbReference type="SMART" id="SM00831">
    <property type="entry name" value="Cation_ATPase_N"/>
    <property type="match status" value="1"/>
</dbReference>
<dbReference type="InterPro" id="IPR059000">
    <property type="entry name" value="ATPase_P-type_domA"/>
</dbReference>
<evidence type="ECO:0000313" key="11">
    <source>
        <dbReference type="EMBL" id="CAF1151328.1"/>
    </source>
</evidence>
<dbReference type="Proteomes" id="UP000663832">
    <property type="component" value="Unassembled WGS sequence"/>
</dbReference>
<feature type="transmembrane region" description="Helical" evidence="9">
    <location>
        <begin position="947"/>
        <end position="969"/>
    </location>
</feature>
<keyword evidence="3 9" id="KW-0812">Transmembrane</keyword>
<evidence type="ECO:0000256" key="2">
    <source>
        <dbReference type="ARBA" id="ARBA00022475"/>
    </source>
</evidence>
<evidence type="ECO:0000256" key="9">
    <source>
        <dbReference type="SAM" id="Phobius"/>
    </source>
</evidence>
<feature type="transmembrane region" description="Helical" evidence="9">
    <location>
        <begin position="294"/>
        <end position="315"/>
    </location>
</feature>
<dbReference type="SUPFAM" id="SSF81653">
    <property type="entry name" value="Calcium ATPase, transduction domain A"/>
    <property type="match status" value="1"/>
</dbReference>
<accession>A0A814SQR9</accession>
<gene>
    <name evidence="11" type="ORF">BJG266_LOCUS24109</name>
    <name evidence="12" type="ORF">QVE165_LOCUS40565</name>
</gene>
<dbReference type="InterPro" id="IPR050510">
    <property type="entry name" value="Cation_transp_ATPase_P-type"/>
</dbReference>
<feature type="domain" description="Cation-transporting P-type ATPase N-terminal" evidence="10">
    <location>
        <begin position="46"/>
        <end position="120"/>
    </location>
</feature>
<proteinExistence type="predicted"/>
<dbReference type="Gene3D" id="2.70.150.10">
    <property type="entry name" value="Calcium-transporting ATPase, cytoplasmic transduction domain A"/>
    <property type="match status" value="1"/>
</dbReference>
<feature type="transmembrane region" description="Helical" evidence="9">
    <location>
        <begin position="1122"/>
        <end position="1143"/>
    </location>
</feature>
<dbReference type="Pfam" id="PF00689">
    <property type="entry name" value="Cation_ATPase_C"/>
    <property type="match status" value="1"/>
</dbReference>
<dbReference type="GO" id="GO:0005391">
    <property type="term" value="F:P-type sodium:potassium-exchanging transporter activity"/>
    <property type="evidence" value="ECO:0007669"/>
    <property type="project" value="TreeGrafter"/>
</dbReference>
<keyword evidence="6" id="KW-1278">Translocase</keyword>
<dbReference type="PANTHER" id="PTHR43294:SF21">
    <property type="entry name" value="CATION TRANSPORTING ATPASE"/>
    <property type="match status" value="1"/>
</dbReference>
<keyword evidence="13" id="KW-1185">Reference proteome</keyword>
<dbReference type="InterPro" id="IPR006068">
    <property type="entry name" value="ATPase_P-typ_cation-transptr_C"/>
</dbReference>
<dbReference type="GO" id="GO:0036376">
    <property type="term" value="P:sodium ion export across plasma membrane"/>
    <property type="evidence" value="ECO:0007669"/>
    <property type="project" value="TreeGrafter"/>
</dbReference>
<evidence type="ECO:0000256" key="1">
    <source>
        <dbReference type="ARBA" id="ARBA00004651"/>
    </source>
</evidence>
<dbReference type="GO" id="GO:1902600">
    <property type="term" value="P:proton transmembrane transport"/>
    <property type="evidence" value="ECO:0007669"/>
    <property type="project" value="TreeGrafter"/>
</dbReference>
<dbReference type="SUPFAM" id="SSF81660">
    <property type="entry name" value="Metal cation-transporting ATPase, ATP-binding domain N"/>
    <property type="match status" value="1"/>
</dbReference>
<comment type="caution">
    <text evidence="11">The sequence shown here is derived from an EMBL/GenBank/DDBJ whole genome shotgun (WGS) entry which is preliminary data.</text>
</comment>
<organism evidence="11 14">
    <name type="scientific">Adineta steineri</name>
    <dbReference type="NCBI Taxonomy" id="433720"/>
    <lineage>
        <taxon>Eukaryota</taxon>
        <taxon>Metazoa</taxon>
        <taxon>Spiralia</taxon>
        <taxon>Gnathifera</taxon>
        <taxon>Rotifera</taxon>
        <taxon>Eurotatoria</taxon>
        <taxon>Bdelloidea</taxon>
        <taxon>Adinetida</taxon>
        <taxon>Adinetidae</taxon>
        <taxon>Adineta</taxon>
    </lineage>
</organism>
<evidence type="ECO:0000256" key="5">
    <source>
        <dbReference type="ARBA" id="ARBA00022840"/>
    </source>
</evidence>
<sequence>MDNQGIQIDEELQNNDELTIEKEMPVRQDSIIDLWATVDKSRLEQDIHIVPLDQVFTRFHTDPRNGLSDNFVSDSRAQYGSNKITPPKQPCYFWLLFKELFMGFNCILWFGGILAFLAYKPFGEPNPSITNLALGVVLILVITCNSILNVYQQLKSIKIVAAFSKLLPILTTVRRDGRQQQILTDELVPGDIILVRMGDKLPADCRFISCDGLKINTSELTGESKPISVTVQCTNTNFMESTNIGFYSSMVEQGTGEAVVIAIGDNTVLGKMSKLTRGSSGDEITGLHREVNRFVLFVILSTIIAIIILWITWISWLNYDHYGFVTFNANIVNSIGMIVGFLPVGLPSAVTLVLTIVAKQMYRQRVLVKSLQIVETFNSVSVIATDKTGTLTQNKMTVTHLLWDTQSVYEVPLPQPQITQEETIFQTIRRLSTDVVETARRLSIDAATMVRKLSLVNINQTQPMASCTDKNRINKISSEASEIQIQAFRDLLLGASLCNNAEIQLVQDTQIGQDLSKMKSELRVVGDAADTALYNLCTERCLVDIEKVREVNPRLKVLPFNSTNKFMISANQLETIDSSISEQDRTVLITLKGAPDIVIQRCSTYKKNNDEIALLDIDIKKMLFNRQEDLGKNGNRVIAMCQRELTRQQYDNMMKNYNDKQRSQLLEVNNEDLNGFPSDNYCFIGLFSLLDPPRPEVPDAVLKARRAQIRIAMVTGDHPTTAKAIAKQVHILTPEIIDMNGIDTFKLEKNSNGESILNLYRNDRLIRQHPPGEVKRIDSLSKNARDMIRRASIVAGDIEYRQPPWYQRLWKSCKNQIQEPKTDIEPTQKMEYIPYAIVVTGADINYMDDSMWDWVLSHQELVFARTSPEQKLRIVMEFQRRAEIVAVTGDGTNDAPALKCAHLGVAMQSGTEVSKEAGDMILLDNNFSSIIQAIETGRLLSDNLKKVAIYLLPGGSWSQIWPVFFNLWFGMPLALSAFLATVFCMINDVFMSLAMVTEKPERDIMSRPPSIRSKDHLLNFKLLFHAYMLVGNFECFTGFFCFCYYWIDNGVPFYSFMFTFENFGINPKTPYTPEELIIMTYVSQSVYYCSVCLFQFFNYFATRTRYASLFEHNPFWGKGKNWYVFGAMIISAGVQIIITQIGWFNQVFSTGRVPVKYIMPTLGFGMLWLIIDELRKLCIRKYPRSFIAKIAW</sequence>
<dbReference type="EMBL" id="CAJNOI010000168">
    <property type="protein sequence ID" value="CAF1151328.1"/>
    <property type="molecule type" value="Genomic_DNA"/>
</dbReference>
<dbReference type="PRINTS" id="PR00121">
    <property type="entry name" value="NAKATPASE"/>
</dbReference>
<dbReference type="InterPro" id="IPR036412">
    <property type="entry name" value="HAD-like_sf"/>
</dbReference>
<feature type="transmembrane region" description="Helical" evidence="9">
    <location>
        <begin position="1155"/>
        <end position="1171"/>
    </location>
</feature>
<dbReference type="Pfam" id="PF13246">
    <property type="entry name" value="Cation_ATPase"/>
    <property type="match status" value="1"/>
</dbReference>
<dbReference type="InterPro" id="IPR001757">
    <property type="entry name" value="P_typ_ATPase"/>
</dbReference>
<name>A0A814SQR9_9BILA</name>
<evidence type="ECO:0000256" key="3">
    <source>
        <dbReference type="ARBA" id="ARBA00022692"/>
    </source>
</evidence>
<evidence type="ECO:0000259" key="10">
    <source>
        <dbReference type="SMART" id="SM00831"/>
    </source>
</evidence>
<dbReference type="GO" id="GO:0005524">
    <property type="term" value="F:ATP binding"/>
    <property type="evidence" value="ECO:0007669"/>
    <property type="project" value="UniProtKB-KW"/>
</dbReference>
<feature type="transmembrane region" description="Helical" evidence="9">
    <location>
        <begin position="335"/>
        <end position="357"/>
    </location>
</feature>
<comment type="subcellular location">
    <subcellularLocation>
        <location evidence="1">Cell membrane</location>
        <topology evidence="1">Multi-pass membrane protein</topology>
    </subcellularLocation>
</comment>
<dbReference type="GO" id="GO:0016887">
    <property type="term" value="F:ATP hydrolysis activity"/>
    <property type="evidence" value="ECO:0007669"/>
    <property type="project" value="InterPro"/>
</dbReference>
<keyword evidence="5" id="KW-0067">ATP-binding</keyword>
<dbReference type="InterPro" id="IPR023298">
    <property type="entry name" value="ATPase_P-typ_TM_dom_sf"/>
</dbReference>
<dbReference type="PROSITE" id="PS00154">
    <property type="entry name" value="ATPASE_E1_E2"/>
    <property type="match status" value="1"/>
</dbReference>
<dbReference type="PANTHER" id="PTHR43294">
    <property type="entry name" value="SODIUM/POTASSIUM-TRANSPORTING ATPASE SUBUNIT ALPHA"/>
    <property type="match status" value="1"/>
</dbReference>
<dbReference type="Pfam" id="PF08282">
    <property type="entry name" value="Hydrolase_3"/>
    <property type="match status" value="1"/>
</dbReference>
<dbReference type="OrthoDB" id="158672at2759"/>
<reference evidence="11" key="1">
    <citation type="submission" date="2021-02" db="EMBL/GenBank/DDBJ databases">
        <authorList>
            <person name="Nowell W R."/>
        </authorList>
    </citation>
    <scope>NUCLEOTIDE SEQUENCE</scope>
</reference>
<dbReference type="Gene3D" id="1.20.1110.10">
    <property type="entry name" value="Calcium-transporting ATPase, transmembrane domain"/>
    <property type="match status" value="3"/>
</dbReference>
<dbReference type="EMBL" id="CAJNOM010000469">
    <property type="protein sequence ID" value="CAF1455262.1"/>
    <property type="molecule type" value="Genomic_DNA"/>
</dbReference>
<evidence type="ECO:0000256" key="7">
    <source>
        <dbReference type="ARBA" id="ARBA00022989"/>
    </source>
</evidence>
<feature type="transmembrane region" description="Helical" evidence="9">
    <location>
        <begin position="1022"/>
        <end position="1047"/>
    </location>
</feature>
<dbReference type="PRINTS" id="PR00119">
    <property type="entry name" value="CATATPASE"/>
</dbReference>
<dbReference type="GO" id="GO:0005886">
    <property type="term" value="C:plasma membrane"/>
    <property type="evidence" value="ECO:0007669"/>
    <property type="project" value="UniProtKB-SubCell"/>
</dbReference>
<dbReference type="SFLD" id="SFLDG00002">
    <property type="entry name" value="C1.7:_P-type_atpase_like"/>
    <property type="match status" value="1"/>
</dbReference>
<dbReference type="SFLD" id="SFLDS00003">
    <property type="entry name" value="Haloacid_Dehalogenase"/>
    <property type="match status" value="1"/>
</dbReference>
<keyword evidence="2" id="KW-1003">Cell membrane</keyword>
<evidence type="ECO:0000313" key="13">
    <source>
        <dbReference type="Proteomes" id="UP000663832"/>
    </source>
</evidence>
<dbReference type="InterPro" id="IPR044492">
    <property type="entry name" value="P_typ_ATPase_HD_dom"/>
</dbReference>
<dbReference type="NCBIfam" id="TIGR01494">
    <property type="entry name" value="ATPase_P-type"/>
    <property type="match status" value="2"/>
</dbReference>
<dbReference type="GO" id="GO:0006883">
    <property type="term" value="P:intracellular sodium ion homeostasis"/>
    <property type="evidence" value="ECO:0007669"/>
    <property type="project" value="TreeGrafter"/>
</dbReference>
<dbReference type="InterPro" id="IPR023214">
    <property type="entry name" value="HAD_sf"/>
</dbReference>
<evidence type="ECO:0000256" key="8">
    <source>
        <dbReference type="ARBA" id="ARBA00023136"/>
    </source>
</evidence>
<dbReference type="Pfam" id="PF00690">
    <property type="entry name" value="Cation_ATPase_N"/>
    <property type="match status" value="1"/>
</dbReference>
<dbReference type="GO" id="GO:0030007">
    <property type="term" value="P:intracellular potassium ion homeostasis"/>
    <property type="evidence" value="ECO:0007669"/>
    <property type="project" value="TreeGrafter"/>
</dbReference>
<dbReference type="InterPro" id="IPR018303">
    <property type="entry name" value="ATPase_P-typ_P_site"/>
</dbReference>
<keyword evidence="7 9" id="KW-1133">Transmembrane helix</keyword>
<dbReference type="SFLD" id="SFLDF00027">
    <property type="entry name" value="p-type_atpase"/>
    <property type="match status" value="1"/>
</dbReference>
<dbReference type="SUPFAM" id="SSF56784">
    <property type="entry name" value="HAD-like"/>
    <property type="match status" value="1"/>
</dbReference>
<dbReference type="Gene3D" id="3.40.1110.10">
    <property type="entry name" value="Calcium-transporting ATPase, cytoplasmic domain N"/>
    <property type="match status" value="1"/>
</dbReference>
<dbReference type="InterPro" id="IPR008250">
    <property type="entry name" value="ATPase_P-typ_transduc_dom_A_sf"/>
</dbReference>
<evidence type="ECO:0000313" key="12">
    <source>
        <dbReference type="EMBL" id="CAF1455262.1"/>
    </source>
</evidence>
<dbReference type="Pfam" id="PF00122">
    <property type="entry name" value="E1-E2_ATPase"/>
    <property type="match status" value="1"/>
</dbReference>
<feature type="transmembrane region" description="Helical" evidence="9">
    <location>
        <begin position="131"/>
        <end position="151"/>
    </location>
</feature>
<dbReference type="Gene3D" id="3.40.50.1000">
    <property type="entry name" value="HAD superfamily/HAD-like"/>
    <property type="match status" value="1"/>
</dbReference>